<keyword evidence="4" id="KW-0031">Aminopeptidase</keyword>
<dbReference type="RefSeq" id="XP_007515435.1">
    <property type="nucleotide sequence ID" value="XM_007515373.1"/>
</dbReference>
<dbReference type="GO" id="GO:0004177">
    <property type="term" value="F:aminopeptidase activity"/>
    <property type="evidence" value="ECO:0007669"/>
    <property type="project" value="UniProtKB-KW"/>
</dbReference>
<dbReference type="PANTHER" id="PTHR43248">
    <property type="entry name" value="2-SUCCINYL-6-HYDROXY-2,4-CYCLOHEXADIENE-1-CARBOXYLATE SYNTHASE"/>
    <property type="match status" value="1"/>
</dbReference>
<dbReference type="GO" id="GO:0006508">
    <property type="term" value="P:proteolysis"/>
    <property type="evidence" value="ECO:0007669"/>
    <property type="project" value="InterPro"/>
</dbReference>
<feature type="domain" description="AB hydrolase-1" evidence="3">
    <location>
        <begin position="105"/>
        <end position="244"/>
    </location>
</feature>
<dbReference type="Proteomes" id="UP000198341">
    <property type="component" value="Chromosome 1"/>
</dbReference>
<dbReference type="GeneID" id="19018411"/>
<comment type="similarity">
    <text evidence="1">Belongs to the peptidase S33 family.</text>
</comment>
<evidence type="ECO:0000256" key="1">
    <source>
        <dbReference type="ARBA" id="ARBA00010088"/>
    </source>
</evidence>
<dbReference type="InterPro" id="IPR051601">
    <property type="entry name" value="Serine_prot/Carboxylest_S33"/>
</dbReference>
<dbReference type="PRINTS" id="PR00793">
    <property type="entry name" value="PROAMNOPTASE"/>
</dbReference>
<dbReference type="InterPro" id="IPR002410">
    <property type="entry name" value="Peptidase_S33"/>
</dbReference>
<dbReference type="STRING" id="41875.K8E9K0"/>
<evidence type="ECO:0000313" key="5">
    <source>
        <dbReference type="Proteomes" id="UP000198341"/>
    </source>
</evidence>
<evidence type="ECO:0000313" key="4">
    <source>
        <dbReference type="EMBL" id="CCO14314.1"/>
    </source>
</evidence>
<evidence type="ECO:0000259" key="3">
    <source>
        <dbReference type="Pfam" id="PF00561"/>
    </source>
</evidence>
<dbReference type="KEGG" id="bpg:Bathy01g06760"/>
<name>K8E9K0_9CHLO</name>
<proteinExistence type="inferred from homology"/>
<protein>
    <submittedName>
        <fullName evidence="4">Prolyl aminopeptidase</fullName>
    </submittedName>
</protein>
<dbReference type="EMBL" id="FO082278">
    <property type="protein sequence ID" value="CCO14314.1"/>
    <property type="molecule type" value="Genomic_DNA"/>
</dbReference>
<reference evidence="4 5" key="1">
    <citation type="submission" date="2011-10" db="EMBL/GenBank/DDBJ databases">
        <authorList>
            <person name="Genoscope - CEA"/>
        </authorList>
    </citation>
    <scope>NUCLEOTIDE SEQUENCE [LARGE SCALE GENOMIC DNA]</scope>
    <source>
        <strain evidence="4 5">RCC 1105</strain>
    </source>
</reference>
<dbReference type="InterPro" id="IPR000073">
    <property type="entry name" value="AB_hydrolase_1"/>
</dbReference>
<gene>
    <name evidence="4" type="ORF">Bathy01g06760</name>
</gene>
<dbReference type="eggNOG" id="ENOG502QSNW">
    <property type="taxonomic scope" value="Eukaryota"/>
</dbReference>
<dbReference type="Gene3D" id="3.40.50.1820">
    <property type="entry name" value="alpha/beta hydrolase"/>
    <property type="match status" value="1"/>
</dbReference>
<dbReference type="PANTHER" id="PTHR43248:SF2">
    <property type="entry name" value="PROLYL AMINOPEPTIDASE"/>
    <property type="match status" value="1"/>
</dbReference>
<accession>K8E9K0</accession>
<dbReference type="OrthoDB" id="1898734at2759"/>
<dbReference type="AlphaFoldDB" id="K8E9K0"/>
<keyword evidence="2" id="KW-0378">Hydrolase</keyword>
<keyword evidence="4" id="KW-0645">Protease</keyword>
<dbReference type="InterPro" id="IPR029058">
    <property type="entry name" value="AB_hydrolase_fold"/>
</dbReference>
<evidence type="ECO:0000256" key="2">
    <source>
        <dbReference type="ARBA" id="ARBA00022801"/>
    </source>
</evidence>
<dbReference type="SUPFAM" id="SSF53474">
    <property type="entry name" value="alpha/beta-Hydrolases"/>
    <property type="match status" value="1"/>
</dbReference>
<keyword evidence="5" id="KW-1185">Reference proteome</keyword>
<organism evidence="4 5">
    <name type="scientific">Bathycoccus prasinos</name>
    <dbReference type="NCBI Taxonomy" id="41875"/>
    <lineage>
        <taxon>Eukaryota</taxon>
        <taxon>Viridiplantae</taxon>
        <taxon>Chlorophyta</taxon>
        <taxon>Mamiellophyceae</taxon>
        <taxon>Mamiellales</taxon>
        <taxon>Bathycoccaceae</taxon>
        <taxon>Bathycoccus</taxon>
    </lineage>
</organism>
<dbReference type="Pfam" id="PF00561">
    <property type="entry name" value="Abhydrolase_1"/>
    <property type="match status" value="1"/>
</dbReference>
<sequence>MHHALLKSIPRLLLFTPSCKSGGKNIVRRRGAMTTTNFASLSSLNQVSFAVPGLEIIDHSFTVPLHHAKLEYNKTNEKIQIFVREIVSSANKASEKRETLKTALYLQGGPGFECARVQEIGGWIGHLAKEKNMRVLLLDQRGTGRSSPMTRQKLLREENSIDETLQYYRADSIVEDCEFVRKEMLGEEKKYDVVLGQSFGGFCLTTYLSRYGNEAIDMALLTGGVPPLCNKDPKDSYVKLLDRVKTQTKKYYSRFPRDKEIMKELAKLCDAKERVKTLNGNIVSARGVQALGFSLGTAGGFERLHYMLENAICEENGKRRVSDEFMNAFDKFHPFDSNPLYALMHESIYMNGGNNSSNWAAERAIKERASDWDPVAPEHGDDGVLFTGEMVLPFFYDELSYLQPMKRVAQALQDRTDWPKLYDLEKLRTCKTKTACALYLDDMFVDFDLAMDVVNNYMGPNVRVYATNEYMHSGIREDGKRIIDKMIAMLDDSDPLR</sequence>